<keyword evidence="1" id="KW-1133">Transmembrane helix</keyword>
<dbReference type="EMBL" id="QNVI01000064">
    <property type="protein sequence ID" value="TDA37759.1"/>
    <property type="molecule type" value="Genomic_DNA"/>
</dbReference>
<dbReference type="NCBIfam" id="NF037982">
    <property type="entry name" value="Nramp_1"/>
    <property type="match status" value="1"/>
</dbReference>
<reference evidence="3 5" key="1">
    <citation type="journal article" date="2019" name="Nat. Microbiol.">
        <title>Expanding anaerobic alkane metabolism in the domain of Archaea.</title>
        <authorList>
            <person name="Wang Y."/>
            <person name="Wegener G."/>
            <person name="Hou J."/>
            <person name="Wang F."/>
            <person name="Xiao X."/>
        </authorList>
    </citation>
    <scope>NUCLEOTIDE SEQUENCE [LARGE SCALE GENOMIC DNA]</scope>
    <source>
        <strain evidence="3">WYZ-LMO11</strain>
    </source>
</reference>
<feature type="transmembrane region" description="Helical" evidence="1">
    <location>
        <begin position="134"/>
        <end position="155"/>
    </location>
</feature>
<keyword evidence="1" id="KW-0472">Membrane</keyword>
<feature type="transmembrane region" description="Helical" evidence="1">
    <location>
        <begin position="347"/>
        <end position="368"/>
    </location>
</feature>
<evidence type="ECO:0000313" key="4">
    <source>
        <dbReference type="Proteomes" id="UP000316080"/>
    </source>
</evidence>
<accession>A0A523B9Y7</accession>
<comment type="caution">
    <text evidence="3">The sequence shown here is derived from an EMBL/GenBank/DDBJ whole genome shotgun (WGS) entry which is preliminary data.</text>
</comment>
<feature type="transmembrane region" description="Helical" evidence="1">
    <location>
        <begin position="29"/>
        <end position="50"/>
    </location>
</feature>
<evidence type="ECO:0008006" key="6">
    <source>
        <dbReference type="Google" id="ProtNLM"/>
    </source>
</evidence>
<feature type="transmembrane region" description="Helical" evidence="1">
    <location>
        <begin position="208"/>
        <end position="225"/>
    </location>
</feature>
<name>A0A523B9Y7_9CREN</name>
<sequence length="482" mass="53451">MGQELKIGRGPPLELRVLNDPGPVSIRKILGPGLILAALGVGMGETFMWPRLVIVFGPEIRWIATVGLIIQTFVTAEIARWTYFTGESIFAAGRRIHPIIMWYFYIIAILVYIWPGHVVTGSGALGLLLGTDWVPIAIVSMIAIAVILVLAPYQIYKTVKTILLIAISMMIAVSFIVAILVGSPSHWAEALYGTVAFGYWTDLMSSETWLPLIVGAMAFIGPSGMQQMWYTLWAREENAGMSAYMPKITGLIFGKEEAWREAGFYFDVNSDEEIAKWKRWRRLNIYDAVISFALITYFTTLFFTVLSMKAAELSPAALSAIKAGKTLVAIKAIASAFTYVSPVLYPLWFIVMFLVGWKMSFGIFDAFARGQADMTFYLFKKAQKLGMRKWYYIWVAIVTGVGIITTLAGAAKGPAFLLDVLAFMSPLIMGSYCLLLLYVNNKMVPKRIRMSWISTIVLAGGAAFYLVSLFYCTFVIGAIPTG</sequence>
<dbReference type="EMBL" id="RXIH01000027">
    <property type="protein sequence ID" value="RZN56214.1"/>
    <property type="molecule type" value="Genomic_DNA"/>
</dbReference>
<organism evidence="3 5">
    <name type="scientific">Thermoproteota archaeon</name>
    <dbReference type="NCBI Taxonomy" id="2056631"/>
    <lineage>
        <taxon>Archaea</taxon>
        <taxon>Thermoproteota</taxon>
    </lineage>
</organism>
<dbReference type="Proteomes" id="UP000316080">
    <property type="component" value="Unassembled WGS sequence"/>
</dbReference>
<feature type="transmembrane region" description="Helical" evidence="1">
    <location>
        <begin position="389"/>
        <end position="410"/>
    </location>
</feature>
<feature type="transmembrane region" description="Helical" evidence="1">
    <location>
        <begin position="285"/>
        <end position="306"/>
    </location>
</feature>
<feature type="transmembrane region" description="Helical" evidence="1">
    <location>
        <begin position="162"/>
        <end position="188"/>
    </location>
</feature>
<dbReference type="Proteomes" id="UP000317265">
    <property type="component" value="Unassembled WGS sequence"/>
</dbReference>
<evidence type="ECO:0000313" key="3">
    <source>
        <dbReference type="EMBL" id="TDA37759.1"/>
    </source>
</evidence>
<dbReference type="AlphaFoldDB" id="A0A523B9Y7"/>
<keyword evidence="1" id="KW-0812">Transmembrane</keyword>
<evidence type="ECO:0000256" key="1">
    <source>
        <dbReference type="SAM" id="Phobius"/>
    </source>
</evidence>
<proteinExistence type="predicted"/>
<reference evidence="2 4" key="2">
    <citation type="journal article" date="2019" name="Nat. Microbiol.">
        <title>Wide diversity of methane and short-chain alkane metabolisms in uncultured archaea.</title>
        <authorList>
            <person name="Borrel G."/>
            <person name="Adam P.S."/>
            <person name="McKay L.J."/>
            <person name="Chen L.X."/>
            <person name="Sierra-Garcia I.N."/>
            <person name="Sieber C.M."/>
            <person name="Letourneur Q."/>
            <person name="Ghozlane A."/>
            <person name="Andersen G.L."/>
            <person name="Li W.J."/>
            <person name="Hallam S.J."/>
            <person name="Muyzer G."/>
            <person name="de Oliveira V.M."/>
            <person name="Inskeep W.P."/>
            <person name="Banfield J.F."/>
            <person name="Gribaldo S."/>
        </authorList>
    </citation>
    <scope>NUCLEOTIDE SEQUENCE [LARGE SCALE GENOMIC DNA]</scope>
    <source>
        <strain evidence="2">Verst-YHS</strain>
    </source>
</reference>
<feature type="transmembrane region" description="Helical" evidence="1">
    <location>
        <begin position="96"/>
        <end position="114"/>
    </location>
</feature>
<gene>
    <name evidence="3" type="ORF">DSO09_06150</name>
    <name evidence="2" type="ORF">EF809_03280</name>
</gene>
<feature type="transmembrane region" description="Helical" evidence="1">
    <location>
        <begin position="451"/>
        <end position="479"/>
    </location>
</feature>
<evidence type="ECO:0000313" key="2">
    <source>
        <dbReference type="EMBL" id="RZN56214.1"/>
    </source>
</evidence>
<evidence type="ECO:0000313" key="5">
    <source>
        <dbReference type="Proteomes" id="UP000317265"/>
    </source>
</evidence>
<protein>
    <recommendedName>
        <fullName evidence="6">Divalent metal cation transporter</fullName>
    </recommendedName>
</protein>
<feature type="transmembrane region" description="Helical" evidence="1">
    <location>
        <begin position="416"/>
        <end position="439"/>
    </location>
</feature>
<feature type="transmembrane region" description="Helical" evidence="1">
    <location>
        <begin position="62"/>
        <end position="84"/>
    </location>
</feature>